<evidence type="ECO:0000313" key="3">
    <source>
        <dbReference type="EMBL" id="PWA37189.1"/>
    </source>
</evidence>
<dbReference type="PROSITE" id="PS00194">
    <property type="entry name" value="THIOREDOXIN_1"/>
    <property type="match status" value="1"/>
</dbReference>
<comment type="similarity">
    <text evidence="1">Belongs to the protein disulfide isomerase family.</text>
</comment>
<dbReference type="Pfam" id="PF00085">
    <property type="entry name" value="Thioredoxin"/>
    <property type="match status" value="1"/>
</dbReference>
<accession>A0A2U1KKB0</accession>
<dbReference type="PANTHER" id="PTHR18929:SF246">
    <property type="entry name" value="PROTEIN DISULFIDE ISOMERASE-LIKE 1-4"/>
    <property type="match status" value="1"/>
</dbReference>
<dbReference type="SUPFAM" id="SSF52833">
    <property type="entry name" value="Thioredoxin-like"/>
    <property type="match status" value="1"/>
</dbReference>
<dbReference type="InterPro" id="IPR036249">
    <property type="entry name" value="Thioredoxin-like_sf"/>
</dbReference>
<keyword evidence="4" id="KW-1185">Reference proteome</keyword>
<name>A0A2U1KKB0_ARTAN</name>
<dbReference type="InterPro" id="IPR017937">
    <property type="entry name" value="Thioredoxin_CS"/>
</dbReference>
<dbReference type="STRING" id="35608.A0A2U1KKB0"/>
<dbReference type="Proteomes" id="UP000245207">
    <property type="component" value="Unassembled WGS sequence"/>
</dbReference>
<dbReference type="GO" id="GO:0006457">
    <property type="term" value="P:protein folding"/>
    <property type="evidence" value="ECO:0007669"/>
    <property type="project" value="TreeGrafter"/>
</dbReference>
<dbReference type="Gene3D" id="3.40.30.10">
    <property type="entry name" value="Glutaredoxin"/>
    <property type="match status" value="1"/>
</dbReference>
<dbReference type="InterPro" id="IPR013766">
    <property type="entry name" value="Thioredoxin_domain"/>
</dbReference>
<dbReference type="PANTHER" id="PTHR18929">
    <property type="entry name" value="PROTEIN DISULFIDE ISOMERASE"/>
    <property type="match status" value="1"/>
</dbReference>
<reference evidence="3 4" key="1">
    <citation type="journal article" date="2018" name="Mol. Plant">
        <title>The genome of Artemisia annua provides insight into the evolution of Asteraceae family and artemisinin biosynthesis.</title>
        <authorList>
            <person name="Shen Q."/>
            <person name="Zhang L."/>
            <person name="Liao Z."/>
            <person name="Wang S."/>
            <person name="Yan T."/>
            <person name="Shi P."/>
            <person name="Liu M."/>
            <person name="Fu X."/>
            <person name="Pan Q."/>
            <person name="Wang Y."/>
            <person name="Lv Z."/>
            <person name="Lu X."/>
            <person name="Zhang F."/>
            <person name="Jiang W."/>
            <person name="Ma Y."/>
            <person name="Chen M."/>
            <person name="Hao X."/>
            <person name="Li L."/>
            <person name="Tang Y."/>
            <person name="Lv G."/>
            <person name="Zhou Y."/>
            <person name="Sun X."/>
            <person name="Brodelius P.E."/>
            <person name="Rose J.K.C."/>
            <person name="Tang K."/>
        </authorList>
    </citation>
    <scope>NUCLEOTIDE SEQUENCE [LARGE SCALE GENOMIC DNA]</scope>
    <source>
        <strain evidence="4">cv. Huhao1</strain>
        <tissue evidence="3">Leaf</tissue>
    </source>
</reference>
<dbReference type="GO" id="GO:0003756">
    <property type="term" value="F:protein disulfide isomerase activity"/>
    <property type="evidence" value="ECO:0007669"/>
    <property type="project" value="TreeGrafter"/>
</dbReference>
<protein>
    <submittedName>
        <fullName evidence="3">Post-SET domain-containing protein</fullName>
    </submittedName>
</protein>
<sequence length="271" mass="30527">MRRIEQEARRSATINEPQDDNVLTHFDDHDVVVLTERNFSDVVEGNKYVMVGFYAPWCGHCKALAPEYAAVATELKGEGEEEKVVFVKVDAQEESELAEIYEVQGFPTVLWFVDCVHKPYLGLPTNETYNQLKSITCPSELMIGVEIDSSFFNGSIWSANGEVSLLGTTEIVDYPTDSWGDIVVEAENNQEFRFNNLETTPVNNTKRCTTFIKAKRRQCVRWANDGDIYCCVHLLTRFSTNIVKVEVAPPSADANMCGCTTVLCTRCKHQS</sequence>
<dbReference type="EMBL" id="PKPP01017126">
    <property type="protein sequence ID" value="PWA37189.1"/>
    <property type="molecule type" value="Genomic_DNA"/>
</dbReference>
<dbReference type="CDD" id="cd02961">
    <property type="entry name" value="PDI_a_family"/>
    <property type="match status" value="1"/>
</dbReference>
<evidence type="ECO:0000259" key="2">
    <source>
        <dbReference type="PROSITE" id="PS51352"/>
    </source>
</evidence>
<dbReference type="AlphaFoldDB" id="A0A2U1KKB0"/>
<dbReference type="PRINTS" id="PR00421">
    <property type="entry name" value="THIOREDOXIN"/>
</dbReference>
<evidence type="ECO:0000256" key="1">
    <source>
        <dbReference type="ARBA" id="ARBA00006347"/>
    </source>
</evidence>
<comment type="caution">
    <text evidence="3">The sequence shown here is derived from an EMBL/GenBank/DDBJ whole genome shotgun (WGS) entry which is preliminary data.</text>
</comment>
<gene>
    <name evidence="3" type="ORF">CTI12_AA591820</name>
</gene>
<feature type="domain" description="Thioredoxin" evidence="2">
    <location>
        <begin position="12"/>
        <end position="189"/>
    </location>
</feature>
<dbReference type="OrthoDB" id="427280at2759"/>
<proteinExistence type="inferred from homology"/>
<evidence type="ECO:0000313" key="4">
    <source>
        <dbReference type="Proteomes" id="UP000245207"/>
    </source>
</evidence>
<dbReference type="PROSITE" id="PS51352">
    <property type="entry name" value="THIOREDOXIN_2"/>
    <property type="match status" value="1"/>
</dbReference>
<dbReference type="GO" id="GO:0005783">
    <property type="term" value="C:endoplasmic reticulum"/>
    <property type="evidence" value="ECO:0007669"/>
    <property type="project" value="TreeGrafter"/>
</dbReference>
<organism evidence="3 4">
    <name type="scientific">Artemisia annua</name>
    <name type="common">Sweet wormwood</name>
    <dbReference type="NCBI Taxonomy" id="35608"/>
    <lineage>
        <taxon>Eukaryota</taxon>
        <taxon>Viridiplantae</taxon>
        <taxon>Streptophyta</taxon>
        <taxon>Embryophyta</taxon>
        <taxon>Tracheophyta</taxon>
        <taxon>Spermatophyta</taxon>
        <taxon>Magnoliopsida</taxon>
        <taxon>eudicotyledons</taxon>
        <taxon>Gunneridae</taxon>
        <taxon>Pentapetalae</taxon>
        <taxon>asterids</taxon>
        <taxon>campanulids</taxon>
        <taxon>Asterales</taxon>
        <taxon>Asteraceae</taxon>
        <taxon>Asteroideae</taxon>
        <taxon>Anthemideae</taxon>
        <taxon>Artemisiinae</taxon>
        <taxon>Artemisia</taxon>
    </lineage>
</organism>
<dbReference type="GO" id="GO:0034976">
    <property type="term" value="P:response to endoplasmic reticulum stress"/>
    <property type="evidence" value="ECO:0007669"/>
    <property type="project" value="TreeGrafter"/>
</dbReference>